<evidence type="ECO:0000313" key="16">
    <source>
        <dbReference type="EMBL" id="CAK9311838.1"/>
    </source>
</evidence>
<keyword evidence="8 14" id="KW-0479">Metal-binding</keyword>
<evidence type="ECO:0000256" key="2">
    <source>
        <dbReference type="ARBA" id="ARBA00002322"/>
    </source>
</evidence>
<comment type="cofactor">
    <cofactor evidence="14">
        <name>heme b</name>
        <dbReference type="ChEBI" id="CHEBI:60344"/>
    </cofactor>
    <text evidence="14">Binds 1 heme b (iron(II)-protoporphyrin IX) group per subunit.</text>
</comment>
<keyword evidence="7 14" id="KW-0349">Heme</keyword>
<keyword evidence="12" id="KW-1015">Disulfide bond</keyword>
<dbReference type="InterPro" id="IPR019793">
    <property type="entry name" value="Peroxidases_heam-ligand_BS"/>
</dbReference>
<evidence type="ECO:0000256" key="3">
    <source>
        <dbReference type="ARBA" id="ARBA00006873"/>
    </source>
</evidence>
<keyword evidence="9 14" id="KW-0106">Calcium</keyword>
<dbReference type="PROSITE" id="PS00436">
    <property type="entry name" value="PEROXIDASE_2"/>
    <property type="match status" value="1"/>
</dbReference>
<name>A0ABP0XUJ7_9ROSI</name>
<evidence type="ECO:0000256" key="13">
    <source>
        <dbReference type="ARBA" id="ARBA00023324"/>
    </source>
</evidence>
<dbReference type="Pfam" id="PF00141">
    <property type="entry name" value="peroxidase"/>
    <property type="match status" value="1"/>
</dbReference>
<dbReference type="InterPro" id="IPR002016">
    <property type="entry name" value="Haem_peroxidase"/>
</dbReference>
<sequence length="325" mass="35542">MPTKIPLQLHGLPIILLLLILAAPTSAALQVGFYKGKCGFRDVESVVRDVVTAALEGDRTLVAALLRLHFHDCFVSGCDASLLLDGSNSEKEAPPNLSVRGYDLIDAVKIQVEKACPGVVSCADIIAMATRDAVNWAGGGRYSVETGRRDAFRPADIVDLPGPSISVSDSIAAFSKRNLNVTDMVYLLGGHTVGVSQCIFFKDRLYNYKDTGGPDPTIDPWFLNDLQSQCPQDSNDDNTVFLDQNRMSSFVVDKSFYRQISQQRGILEIDQQLALDPLTKDFVWNVAFRSDFAFKFGQALIKMGRIQVLTGGSEGEIRRTCGAVN</sequence>
<dbReference type="PROSITE" id="PS00435">
    <property type="entry name" value="PEROXIDASE_1"/>
    <property type="match status" value="1"/>
</dbReference>
<comment type="subcellular location">
    <subcellularLocation>
        <location evidence="14">Secreted</location>
    </subcellularLocation>
</comment>
<evidence type="ECO:0000256" key="8">
    <source>
        <dbReference type="ARBA" id="ARBA00022723"/>
    </source>
</evidence>
<feature type="chain" id="PRO_5045000959" description="Peroxidase" evidence="14">
    <location>
        <begin position="28"/>
        <end position="325"/>
    </location>
</feature>
<evidence type="ECO:0000256" key="1">
    <source>
        <dbReference type="ARBA" id="ARBA00000189"/>
    </source>
</evidence>
<comment type="cofactor">
    <cofactor evidence="14">
        <name>Ca(2+)</name>
        <dbReference type="ChEBI" id="CHEBI:29108"/>
    </cofactor>
    <text evidence="14">Binds 2 calcium ions per subunit.</text>
</comment>
<dbReference type="EC" id="1.11.1.7" evidence="4 14"/>
<keyword evidence="14" id="KW-0732">Signal</keyword>
<evidence type="ECO:0000256" key="14">
    <source>
        <dbReference type="RuleBase" id="RU362060"/>
    </source>
</evidence>
<dbReference type="PANTHER" id="PTHR31517:SF59">
    <property type="entry name" value="PEROXIDASE"/>
    <property type="match status" value="1"/>
</dbReference>
<reference evidence="16 17" key="1">
    <citation type="submission" date="2024-03" db="EMBL/GenBank/DDBJ databases">
        <authorList>
            <person name="Gkanogiannis A."/>
            <person name="Becerra Lopez-Lavalle L."/>
        </authorList>
    </citation>
    <scope>NUCLEOTIDE SEQUENCE [LARGE SCALE GENOMIC DNA]</scope>
</reference>
<dbReference type="PANTHER" id="PTHR31517">
    <property type="match status" value="1"/>
</dbReference>
<comment type="similarity">
    <text evidence="3">Belongs to the peroxidase family. Ascorbate peroxidase subfamily.</text>
</comment>
<dbReference type="EMBL" id="OZ021744">
    <property type="protein sequence ID" value="CAK9311838.1"/>
    <property type="molecule type" value="Genomic_DNA"/>
</dbReference>
<evidence type="ECO:0000256" key="4">
    <source>
        <dbReference type="ARBA" id="ARBA00012313"/>
    </source>
</evidence>
<comment type="similarity">
    <text evidence="14">Belongs to the peroxidase family. Classical plant (class III) peroxidase subfamily.</text>
</comment>
<keyword evidence="6 14" id="KW-0575">Peroxidase</keyword>
<keyword evidence="17" id="KW-1185">Reference proteome</keyword>
<comment type="catalytic activity">
    <reaction evidence="1 14">
        <text>2 a phenolic donor + H2O2 = 2 a phenolic radical donor + 2 H2O</text>
        <dbReference type="Rhea" id="RHEA:56136"/>
        <dbReference type="ChEBI" id="CHEBI:15377"/>
        <dbReference type="ChEBI" id="CHEBI:16240"/>
        <dbReference type="ChEBI" id="CHEBI:139520"/>
        <dbReference type="ChEBI" id="CHEBI:139521"/>
        <dbReference type="EC" id="1.11.1.7"/>
    </reaction>
</comment>
<organism evidence="16 17">
    <name type="scientific">Citrullus colocynthis</name>
    <name type="common">colocynth</name>
    <dbReference type="NCBI Taxonomy" id="252529"/>
    <lineage>
        <taxon>Eukaryota</taxon>
        <taxon>Viridiplantae</taxon>
        <taxon>Streptophyta</taxon>
        <taxon>Embryophyta</taxon>
        <taxon>Tracheophyta</taxon>
        <taxon>Spermatophyta</taxon>
        <taxon>Magnoliopsida</taxon>
        <taxon>eudicotyledons</taxon>
        <taxon>Gunneridae</taxon>
        <taxon>Pentapetalae</taxon>
        <taxon>rosids</taxon>
        <taxon>fabids</taxon>
        <taxon>Cucurbitales</taxon>
        <taxon>Cucurbitaceae</taxon>
        <taxon>Benincaseae</taxon>
        <taxon>Citrullus</taxon>
    </lineage>
</organism>
<dbReference type="PRINTS" id="PR00461">
    <property type="entry name" value="PLPEROXIDASE"/>
</dbReference>
<accession>A0ABP0XUJ7</accession>
<dbReference type="InterPro" id="IPR000823">
    <property type="entry name" value="Peroxidase_pln"/>
</dbReference>
<evidence type="ECO:0000256" key="9">
    <source>
        <dbReference type="ARBA" id="ARBA00022837"/>
    </source>
</evidence>
<proteinExistence type="inferred from homology"/>
<evidence type="ECO:0000313" key="17">
    <source>
        <dbReference type="Proteomes" id="UP001642487"/>
    </source>
</evidence>
<evidence type="ECO:0000256" key="11">
    <source>
        <dbReference type="ARBA" id="ARBA00023004"/>
    </source>
</evidence>
<evidence type="ECO:0000256" key="5">
    <source>
        <dbReference type="ARBA" id="ARBA00022525"/>
    </source>
</evidence>
<dbReference type="Proteomes" id="UP001642487">
    <property type="component" value="Chromosome 10"/>
</dbReference>
<protein>
    <recommendedName>
        <fullName evidence="4 14">Peroxidase</fullName>
        <ecNumber evidence="4 14">1.11.1.7</ecNumber>
    </recommendedName>
</protein>
<evidence type="ECO:0000256" key="12">
    <source>
        <dbReference type="ARBA" id="ARBA00023157"/>
    </source>
</evidence>
<keyword evidence="5 14" id="KW-0964">Secreted</keyword>
<dbReference type="InterPro" id="IPR010255">
    <property type="entry name" value="Haem_peroxidase_sf"/>
</dbReference>
<comment type="function">
    <text evidence="2">Removal of H(2)O(2), oxidation of toxic reductants, biosynthesis and degradation of lignin, suberization, auxin catabolism, response to environmental stresses such as wounding, pathogen attack and oxidative stress. These functions might be dependent on each isozyme/isoform in each plant tissue.</text>
</comment>
<keyword evidence="13 14" id="KW-0376">Hydrogen peroxide</keyword>
<dbReference type="Gene3D" id="1.10.420.10">
    <property type="entry name" value="Peroxidase, domain 2"/>
    <property type="match status" value="1"/>
</dbReference>
<feature type="signal peptide" evidence="14">
    <location>
        <begin position="1"/>
        <end position="27"/>
    </location>
</feature>
<evidence type="ECO:0000259" key="15">
    <source>
        <dbReference type="PROSITE" id="PS50873"/>
    </source>
</evidence>
<dbReference type="InterPro" id="IPR019794">
    <property type="entry name" value="Peroxidases_AS"/>
</dbReference>
<evidence type="ECO:0000256" key="6">
    <source>
        <dbReference type="ARBA" id="ARBA00022559"/>
    </source>
</evidence>
<feature type="domain" description="Plant heme peroxidase family profile" evidence="15">
    <location>
        <begin position="28"/>
        <end position="325"/>
    </location>
</feature>
<keyword evidence="11 14" id="KW-0408">Iron</keyword>
<gene>
    <name evidence="16" type="ORF">CITCOLO1_LOCUS3507</name>
</gene>
<dbReference type="SUPFAM" id="SSF48113">
    <property type="entry name" value="Heme-dependent peroxidases"/>
    <property type="match status" value="1"/>
</dbReference>
<evidence type="ECO:0000256" key="7">
    <source>
        <dbReference type="ARBA" id="ARBA00022617"/>
    </source>
</evidence>
<dbReference type="Gene3D" id="1.10.520.10">
    <property type="match status" value="1"/>
</dbReference>
<dbReference type="InterPro" id="IPR033905">
    <property type="entry name" value="Secretory_peroxidase"/>
</dbReference>
<dbReference type="PROSITE" id="PS50873">
    <property type="entry name" value="PEROXIDASE_4"/>
    <property type="match status" value="1"/>
</dbReference>
<dbReference type="CDD" id="cd00693">
    <property type="entry name" value="secretory_peroxidase"/>
    <property type="match status" value="1"/>
</dbReference>
<dbReference type="PRINTS" id="PR00458">
    <property type="entry name" value="PEROXIDASE"/>
</dbReference>
<keyword evidence="10 14" id="KW-0560">Oxidoreductase</keyword>
<evidence type="ECO:0000256" key="10">
    <source>
        <dbReference type="ARBA" id="ARBA00023002"/>
    </source>
</evidence>